<dbReference type="Proteomes" id="UP001501509">
    <property type="component" value="Unassembled WGS sequence"/>
</dbReference>
<accession>A0ABN3PZS7</accession>
<dbReference type="PANTHER" id="PTHR47485">
    <property type="entry name" value="THYLAKOID LUMENAL 17.4 KDA PROTEIN, CHLOROPLASTIC"/>
    <property type="match status" value="1"/>
</dbReference>
<comment type="caution">
    <text evidence="2">The sequence shown here is derived from an EMBL/GenBank/DDBJ whole genome shotgun (WGS) entry which is preliminary data.</text>
</comment>
<evidence type="ECO:0000313" key="3">
    <source>
        <dbReference type="Proteomes" id="UP001501509"/>
    </source>
</evidence>
<evidence type="ECO:0008006" key="4">
    <source>
        <dbReference type="Google" id="ProtNLM"/>
    </source>
</evidence>
<dbReference type="Pfam" id="PF00805">
    <property type="entry name" value="Pentapeptide"/>
    <property type="match status" value="2"/>
</dbReference>
<keyword evidence="1" id="KW-0677">Repeat</keyword>
<dbReference type="RefSeq" id="WP_344544268.1">
    <property type="nucleotide sequence ID" value="NZ_BAAATD010000006.1"/>
</dbReference>
<gene>
    <name evidence="2" type="ORF">GCM10010411_48160</name>
</gene>
<keyword evidence="3" id="KW-1185">Reference proteome</keyword>
<name>A0ABN3PZS7_9ACTN</name>
<dbReference type="EMBL" id="BAAATD010000006">
    <property type="protein sequence ID" value="GAA2608298.1"/>
    <property type="molecule type" value="Genomic_DNA"/>
</dbReference>
<evidence type="ECO:0000313" key="2">
    <source>
        <dbReference type="EMBL" id="GAA2608298.1"/>
    </source>
</evidence>
<dbReference type="InterPro" id="IPR001646">
    <property type="entry name" value="5peptide_repeat"/>
</dbReference>
<organism evidence="2 3">
    <name type="scientific">Actinomadura fulvescens</name>
    <dbReference type="NCBI Taxonomy" id="46160"/>
    <lineage>
        <taxon>Bacteria</taxon>
        <taxon>Bacillati</taxon>
        <taxon>Actinomycetota</taxon>
        <taxon>Actinomycetes</taxon>
        <taxon>Streptosporangiales</taxon>
        <taxon>Thermomonosporaceae</taxon>
        <taxon>Actinomadura</taxon>
    </lineage>
</organism>
<dbReference type="SUPFAM" id="SSF141571">
    <property type="entry name" value="Pentapeptide repeat-like"/>
    <property type="match status" value="1"/>
</dbReference>
<proteinExistence type="predicted"/>
<reference evidence="2 3" key="1">
    <citation type="journal article" date="2019" name="Int. J. Syst. Evol. Microbiol.">
        <title>The Global Catalogue of Microorganisms (GCM) 10K type strain sequencing project: providing services to taxonomists for standard genome sequencing and annotation.</title>
        <authorList>
            <consortium name="The Broad Institute Genomics Platform"/>
            <consortium name="The Broad Institute Genome Sequencing Center for Infectious Disease"/>
            <person name="Wu L."/>
            <person name="Ma J."/>
        </authorList>
    </citation>
    <scope>NUCLEOTIDE SEQUENCE [LARGE SCALE GENOMIC DNA]</scope>
    <source>
        <strain evidence="2 3">JCM 6833</strain>
    </source>
</reference>
<dbReference type="PANTHER" id="PTHR47485:SF1">
    <property type="entry name" value="THYLAKOID LUMENAL 17.4 KDA PROTEIN, CHLOROPLASTIC"/>
    <property type="match status" value="1"/>
</dbReference>
<evidence type="ECO:0000256" key="1">
    <source>
        <dbReference type="ARBA" id="ARBA00022737"/>
    </source>
</evidence>
<sequence length="228" mass="24199">MSGYGISREGVRAWPKNPEAAAALESYIDDLKASAGDVAEVLSGEMMDLRGADLSHLRLDGAFLFNTDLSEVRLVGASLGRANLSGTILRKSDLARADLTKAELVECDAQHATFAGAALFAADFSDADLRFADLRNTIANSSSFFQTRLDGADLRNASFRFCYFGHQEAAPTVMSGARIANCAFDEAKGFVLGPVDIGDDEPNLVEGAALTSWFHANGAPETTVVARG</sequence>
<protein>
    <recommendedName>
        <fullName evidence="4">Pentapeptide repeat-containing protein</fullName>
    </recommendedName>
</protein>
<dbReference type="Gene3D" id="2.160.20.80">
    <property type="entry name" value="E3 ubiquitin-protein ligase SopA"/>
    <property type="match status" value="1"/>
</dbReference>